<organism evidence="1 2">
    <name type="scientific">Laceyella sacchari</name>
    <name type="common">Thermoactinomyces thalpophilus</name>
    <dbReference type="NCBI Taxonomy" id="37482"/>
    <lineage>
        <taxon>Bacteria</taxon>
        <taxon>Bacillati</taxon>
        <taxon>Bacillota</taxon>
        <taxon>Bacilli</taxon>
        <taxon>Bacillales</taxon>
        <taxon>Thermoactinomycetaceae</taxon>
        <taxon>Laceyella</taxon>
    </lineage>
</organism>
<dbReference type="EMBL" id="CP103866">
    <property type="protein sequence ID" value="UWE04591.1"/>
    <property type="molecule type" value="Genomic_DNA"/>
</dbReference>
<proteinExistence type="predicted"/>
<evidence type="ECO:0000313" key="1">
    <source>
        <dbReference type="EMBL" id="UWE04591.1"/>
    </source>
</evidence>
<dbReference type="RefSeq" id="WP_259436473.1">
    <property type="nucleotide sequence ID" value="NZ_CP103866.1"/>
</dbReference>
<reference evidence="1" key="1">
    <citation type="submission" date="2022-08" db="EMBL/GenBank/DDBJ databases">
        <title>The complete genome sequence of the thermophilic bacterium Laceyella sacchari FBKL4.010 reveals the basis for tetramethylpyrazine biosynthesis in Moutai-flavor Daqu.</title>
        <authorList>
            <person name="Li D."/>
            <person name="Huang W."/>
            <person name="Wang C."/>
            <person name="Qiu S."/>
        </authorList>
    </citation>
    <scope>NUCLEOTIDE SEQUENCE</scope>
    <source>
        <strain evidence="1">FBKL4.014</strain>
    </source>
</reference>
<sequence length="162" mass="19706">MKMMKYKSRKTSQWLLKINRDPYIENPNWDLIQNCLIEMDGQRLSMILLRRKAKGEIIIHGGNFSDGKKIYYVNYWYELTDQLFQEEEEMGIEELYPYDMHYELVDDTKTEDKECQITISQLTVMPENVCVCWDHMIQAVKHFFYHDGELHPTLNWREFEMF</sequence>
<accession>A0ABY5U4N3</accession>
<protein>
    <submittedName>
        <fullName evidence="1">Uncharacterized protein</fullName>
    </submittedName>
</protein>
<dbReference type="Proteomes" id="UP001058650">
    <property type="component" value="Chromosome"/>
</dbReference>
<name>A0ABY5U4N3_LACSH</name>
<evidence type="ECO:0000313" key="2">
    <source>
        <dbReference type="Proteomes" id="UP001058650"/>
    </source>
</evidence>
<gene>
    <name evidence="1" type="ORF">NYR52_05475</name>
</gene>
<keyword evidence="2" id="KW-1185">Reference proteome</keyword>